<dbReference type="AlphaFoldDB" id="A0A3D8WWE9"/>
<organism evidence="1 2">
    <name type="scientific">Priestia megaterium</name>
    <name type="common">Bacillus megaterium</name>
    <dbReference type="NCBI Taxonomy" id="1404"/>
    <lineage>
        <taxon>Bacteria</taxon>
        <taxon>Bacillati</taxon>
        <taxon>Bacillota</taxon>
        <taxon>Bacilli</taxon>
        <taxon>Bacillales</taxon>
        <taxon>Bacillaceae</taxon>
        <taxon>Priestia</taxon>
    </lineage>
</organism>
<evidence type="ECO:0000313" key="1">
    <source>
        <dbReference type="EMBL" id="RDZ10095.1"/>
    </source>
</evidence>
<evidence type="ECO:0000313" key="2">
    <source>
        <dbReference type="Proteomes" id="UP000256519"/>
    </source>
</evidence>
<dbReference type="RefSeq" id="WP_116077441.1">
    <property type="nucleotide sequence ID" value="NZ_CP187632.1"/>
</dbReference>
<proteinExistence type="predicted"/>
<dbReference type="EMBL" id="PQWM01000032">
    <property type="protein sequence ID" value="RDZ10095.1"/>
    <property type="molecule type" value="Genomic_DNA"/>
</dbReference>
<dbReference type="Pfam" id="PF08863">
    <property type="entry name" value="YolD"/>
    <property type="match status" value="1"/>
</dbReference>
<protein>
    <recommendedName>
        <fullName evidence="3">YolD-like protein</fullName>
    </recommendedName>
</protein>
<comment type="caution">
    <text evidence="1">The sequence shown here is derived from an EMBL/GenBank/DDBJ whole genome shotgun (WGS) entry which is preliminary data.</text>
</comment>
<accession>A0A3D8WWE9</accession>
<dbReference type="PANTHER" id="PTHR40051:SF1">
    <property type="entry name" value="YOLD-LIKE FAMILY PROTEIN"/>
    <property type="match status" value="1"/>
</dbReference>
<dbReference type="Proteomes" id="UP000256519">
    <property type="component" value="Unassembled WGS sequence"/>
</dbReference>
<evidence type="ECO:0008006" key="3">
    <source>
        <dbReference type="Google" id="ProtNLM"/>
    </source>
</evidence>
<dbReference type="InterPro" id="IPR014962">
    <property type="entry name" value="YolD"/>
</dbReference>
<gene>
    <name evidence="1" type="ORF">C3744_23645</name>
</gene>
<sequence length="117" mass="13891">MEYRGMKKWRPFATMPEQYIGLQEMINKQVEVAQPVLTEEQMEQMNFTLIEALHTNKQVYLTYYKNGQRITETGFIQFVDSLGNLFVFIDEVFELKNKMKLSELIDVCLKDPNQRTN</sequence>
<name>A0A3D8WWE9_PRIMG</name>
<dbReference type="PANTHER" id="PTHR40051">
    <property type="entry name" value="IG HYPOTHETICAL 15966"/>
    <property type="match status" value="1"/>
</dbReference>
<reference evidence="1 2" key="1">
    <citation type="journal article" date="2018" name="Appl. Environ. Microbiol.">
        <title>Antimicrobial susceptibility testing and tentative epidemiological cut-off values of five Bacillus species relevant for use as animal feed additives or for plant protection.</title>
        <authorList>
            <person name="Agerso Y."/>
            <person name="Stuer-Lauridsen B."/>
            <person name="Bjerre K."/>
            <person name="Jensen M.G."/>
            <person name="Johansen E."/>
            <person name="Bennedsen M."/>
            <person name="Brockmann E."/>
            <person name="Nielsen B."/>
        </authorList>
    </citation>
    <scope>NUCLEOTIDE SEQUENCE [LARGE SCALE GENOMIC DNA]</scope>
    <source>
        <strain evidence="1 2">CHCC20162</strain>
    </source>
</reference>